<dbReference type="RefSeq" id="XP_032809296.1">
    <property type="nucleotide sequence ID" value="XM_032953405.1"/>
</dbReference>
<protein>
    <submittedName>
        <fullName evidence="10 11">SKI family transcriptional corepressor 1 homolog-B-like</fullName>
    </submittedName>
</protein>
<reference evidence="10 11" key="1">
    <citation type="submission" date="2025-04" db="UniProtKB">
        <authorList>
            <consortium name="RefSeq"/>
        </authorList>
    </citation>
    <scope>IDENTIFICATION</scope>
    <source>
        <tissue evidence="10 11">Sperm</tissue>
    </source>
</reference>
<dbReference type="GO" id="GO:0000122">
    <property type="term" value="P:negative regulation of transcription by RNA polymerase II"/>
    <property type="evidence" value="ECO:0007669"/>
    <property type="project" value="TreeGrafter"/>
</dbReference>
<keyword evidence="9" id="KW-1185">Reference proteome</keyword>
<dbReference type="Pfam" id="PF02437">
    <property type="entry name" value="Ski_Sno_DHD"/>
    <property type="match status" value="1"/>
</dbReference>
<dbReference type="InterPro" id="IPR023216">
    <property type="entry name" value="Tscrpt_reg_SKI_SnoN"/>
</dbReference>
<evidence type="ECO:0000313" key="9">
    <source>
        <dbReference type="Proteomes" id="UP001318040"/>
    </source>
</evidence>
<dbReference type="FunFam" id="3.10.390.10:FF:000001">
    <property type="entry name" value="SKI family transcriptional corepressor 1"/>
    <property type="match status" value="1"/>
</dbReference>
<feature type="region of interest" description="Disordered" evidence="7">
    <location>
        <begin position="1"/>
        <end position="49"/>
    </location>
</feature>
<dbReference type="Gene3D" id="3.10.260.20">
    <property type="entry name" value="Ski"/>
    <property type="match status" value="1"/>
</dbReference>
<evidence type="ECO:0000259" key="8">
    <source>
        <dbReference type="SMART" id="SM01046"/>
    </source>
</evidence>
<keyword evidence="6" id="KW-0539">Nucleus</keyword>
<feature type="compositionally biased region" description="Pro residues" evidence="7">
    <location>
        <begin position="16"/>
        <end position="26"/>
    </location>
</feature>
<dbReference type="InterPro" id="IPR010919">
    <property type="entry name" value="SAND-like_dom_sf"/>
</dbReference>
<name>A0AAJ7T2U2_PETMA</name>
<evidence type="ECO:0000256" key="3">
    <source>
        <dbReference type="ARBA" id="ARBA00022491"/>
    </source>
</evidence>
<dbReference type="CTD" id="652991"/>
<dbReference type="InterPro" id="IPR009061">
    <property type="entry name" value="DNA-bd_dom_put_sf"/>
</dbReference>
<keyword evidence="5" id="KW-0804">Transcription</keyword>
<proteinExistence type="inferred from homology"/>
<dbReference type="GO" id="GO:0030514">
    <property type="term" value="P:negative regulation of BMP signaling pathway"/>
    <property type="evidence" value="ECO:0007669"/>
    <property type="project" value="TreeGrafter"/>
</dbReference>
<dbReference type="GO" id="GO:0046332">
    <property type="term" value="F:SMAD binding"/>
    <property type="evidence" value="ECO:0007669"/>
    <property type="project" value="InterPro"/>
</dbReference>
<dbReference type="GO" id="GO:0005737">
    <property type="term" value="C:cytoplasm"/>
    <property type="evidence" value="ECO:0007669"/>
    <property type="project" value="TreeGrafter"/>
</dbReference>
<feature type="region of interest" description="Disordered" evidence="7">
    <location>
        <begin position="536"/>
        <end position="557"/>
    </location>
</feature>
<dbReference type="CDD" id="cd21080">
    <property type="entry name" value="DHD_Skor"/>
    <property type="match status" value="1"/>
</dbReference>
<dbReference type="PANTHER" id="PTHR10005">
    <property type="entry name" value="SKI ONCOGENE-RELATED"/>
    <property type="match status" value="1"/>
</dbReference>
<sequence>MDIPAPPKPGAQSSPGPAPPAPPPHGATPDNVGGGGGSGSSVGVIEAVSPTPKPGHVGEVLLYGAPIVSLVIDGQERLCLAQISNTLLKSYSYNEIHNRRVALGITCVQCTPVQLELLRRAGAMPVSSRRCGMITRREAERLCKSFLGDHEPPRLPENFAFDVTHECAWGCRGSFVPARYNSSRAKCIKCSLCGLFFSPNKFIFHSHRAPDAKYVQPDAANFNSWRRHLRLTDKAPSEDMVCAWEDVKAMFNGGSRKRGLPPMQGNVKSQLDVSHQPDGSALLQQQQQQQIRSIASTFKRARFSDGDALPFPREHPAEFVAASTAASLGKARGQLQLPSASLPGFPNFHHSVSPPRLLTAKKDDGLAPYGVNPSKLGCSLWPAPKEAVYSPFYMLWHLQSAHGGVTLPKFPSPQPQTRKFAAHWIRGTTAAPEAATLCHDSDHETPPTPGSSVSSECCSSVHSRKEEDDEMRPLGTASGGGNNLQQHHHHHHHHHQEGAAFRGRRPPPYISAFRPVVAADASEMSIAKLHGAGLQSAADAPRGRPCASPPCSPLPEGARRLRAEGAARDAERKLCVDGAGGSSEARFTGLMEEQQQRWASKEDKGDGVAAGTANANERSERSRNGHLLLSDEDAVGQMKDCQERSAANSSLETETPNPNYCNFIVTGRVGDNELALEGLGSPRDLKPLDTPLYFQNENLHTFLLHQMAMRRKLEHELVFVKDGFEEKRTTPYKEELADHEALQAVKDVPSSLHPYPYKMLFKHF</sequence>
<evidence type="ECO:0000256" key="2">
    <source>
        <dbReference type="ARBA" id="ARBA00009513"/>
    </source>
</evidence>
<evidence type="ECO:0000256" key="6">
    <source>
        <dbReference type="ARBA" id="ARBA00023242"/>
    </source>
</evidence>
<feature type="compositionally biased region" description="Low complexity" evidence="7">
    <location>
        <begin position="451"/>
        <end position="461"/>
    </location>
</feature>
<dbReference type="KEGG" id="pmrn:116941968"/>
<evidence type="ECO:0000313" key="11">
    <source>
        <dbReference type="RefSeq" id="XP_032809296.1"/>
    </source>
</evidence>
<evidence type="ECO:0000256" key="4">
    <source>
        <dbReference type="ARBA" id="ARBA00023015"/>
    </source>
</evidence>
<gene>
    <name evidence="10 11" type="primary">LOC116941968</name>
</gene>
<feature type="domain" description="c-SKI SMAD4-binding" evidence="8">
    <location>
        <begin position="160"/>
        <end position="252"/>
    </location>
</feature>
<evidence type="ECO:0000256" key="1">
    <source>
        <dbReference type="ARBA" id="ARBA00004123"/>
    </source>
</evidence>
<dbReference type="SMART" id="SM01046">
    <property type="entry name" value="c-SKI_SMAD_bind"/>
    <property type="match status" value="1"/>
</dbReference>
<keyword evidence="3" id="KW-0678">Repressor</keyword>
<dbReference type="AlphaFoldDB" id="A0AAJ7T2U2"/>
<evidence type="ECO:0000256" key="5">
    <source>
        <dbReference type="ARBA" id="ARBA00023163"/>
    </source>
</evidence>
<dbReference type="GO" id="GO:0005667">
    <property type="term" value="C:transcription regulator complex"/>
    <property type="evidence" value="ECO:0007669"/>
    <property type="project" value="TreeGrafter"/>
</dbReference>
<feature type="region of interest" description="Disordered" evidence="7">
    <location>
        <begin position="578"/>
        <end position="627"/>
    </location>
</feature>
<dbReference type="PANTHER" id="PTHR10005:SF26">
    <property type="entry name" value="CORL"/>
    <property type="match status" value="1"/>
</dbReference>
<accession>A0AAJ7T2U2</accession>
<keyword evidence="4" id="KW-0805">Transcription regulation</keyword>
<feature type="region of interest" description="Disordered" evidence="7">
    <location>
        <begin position="438"/>
        <end position="507"/>
    </location>
</feature>
<dbReference type="InterPro" id="IPR014890">
    <property type="entry name" value="c-SKI_SMAD4-bd_dom"/>
</dbReference>
<dbReference type="FunFam" id="3.10.260.20:FF:000003">
    <property type="entry name" value="SKI family transcriptional corepressor 1 homolog-B-like"/>
    <property type="match status" value="1"/>
</dbReference>
<dbReference type="GO" id="GO:0005634">
    <property type="term" value="C:nucleus"/>
    <property type="evidence" value="ECO:0007669"/>
    <property type="project" value="UniProtKB-SubCell"/>
</dbReference>
<dbReference type="GO" id="GO:0000978">
    <property type="term" value="F:RNA polymerase II cis-regulatory region sequence-specific DNA binding"/>
    <property type="evidence" value="ECO:0007669"/>
    <property type="project" value="TreeGrafter"/>
</dbReference>
<evidence type="ECO:0000313" key="10">
    <source>
        <dbReference type="RefSeq" id="XP_032809295.1"/>
    </source>
</evidence>
<comment type="similarity">
    <text evidence="2">Belongs to the SKI family.</text>
</comment>
<dbReference type="Pfam" id="PF08782">
    <property type="entry name" value="c-SKI_SMAD_bind"/>
    <property type="match status" value="1"/>
</dbReference>
<dbReference type="InterPro" id="IPR003380">
    <property type="entry name" value="SKI/SNO/DAC"/>
</dbReference>
<comment type="subcellular location">
    <subcellularLocation>
        <location evidence="1">Nucleus</location>
    </subcellularLocation>
</comment>
<dbReference type="GO" id="GO:0000981">
    <property type="term" value="F:DNA-binding transcription factor activity, RNA polymerase II-specific"/>
    <property type="evidence" value="ECO:0007669"/>
    <property type="project" value="TreeGrafter"/>
</dbReference>
<dbReference type="Gene3D" id="3.10.390.10">
    <property type="entry name" value="SAND domain-like"/>
    <property type="match status" value="1"/>
</dbReference>
<dbReference type="RefSeq" id="XP_032809295.1">
    <property type="nucleotide sequence ID" value="XM_032953404.1"/>
</dbReference>
<dbReference type="SUPFAM" id="SSF46955">
    <property type="entry name" value="Putative DNA-binding domain"/>
    <property type="match status" value="1"/>
</dbReference>
<dbReference type="Proteomes" id="UP001318040">
    <property type="component" value="Chromosome 13"/>
</dbReference>
<evidence type="ECO:0000256" key="7">
    <source>
        <dbReference type="SAM" id="MobiDB-lite"/>
    </source>
</evidence>
<dbReference type="SUPFAM" id="SSF63763">
    <property type="entry name" value="SAND domain-like"/>
    <property type="match status" value="1"/>
</dbReference>
<dbReference type="InterPro" id="IPR037000">
    <property type="entry name" value="Ski_DNA-bd_sf"/>
</dbReference>
<organism evidence="9 11">
    <name type="scientific">Petromyzon marinus</name>
    <name type="common">Sea lamprey</name>
    <dbReference type="NCBI Taxonomy" id="7757"/>
    <lineage>
        <taxon>Eukaryota</taxon>
        <taxon>Metazoa</taxon>
        <taxon>Chordata</taxon>
        <taxon>Craniata</taxon>
        <taxon>Vertebrata</taxon>
        <taxon>Cyclostomata</taxon>
        <taxon>Hyperoartia</taxon>
        <taxon>Petromyzontiformes</taxon>
        <taxon>Petromyzontidae</taxon>
        <taxon>Petromyzon</taxon>
    </lineage>
</organism>
<feature type="compositionally biased region" description="Basic residues" evidence="7">
    <location>
        <begin position="486"/>
        <end position="495"/>
    </location>
</feature>